<proteinExistence type="predicted"/>
<accession>A0A0A9DQ31</accession>
<protein>
    <submittedName>
        <fullName evidence="1">Uncharacterized protein</fullName>
    </submittedName>
</protein>
<organism evidence="1">
    <name type="scientific">Arundo donax</name>
    <name type="common">Giant reed</name>
    <name type="synonym">Donax arundinaceus</name>
    <dbReference type="NCBI Taxonomy" id="35708"/>
    <lineage>
        <taxon>Eukaryota</taxon>
        <taxon>Viridiplantae</taxon>
        <taxon>Streptophyta</taxon>
        <taxon>Embryophyta</taxon>
        <taxon>Tracheophyta</taxon>
        <taxon>Spermatophyta</taxon>
        <taxon>Magnoliopsida</taxon>
        <taxon>Liliopsida</taxon>
        <taxon>Poales</taxon>
        <taxon>Poaceae</taxon>
        <taxon>PACMAD clade</taxon>
        <taxon>Arundinoideae</taxon>
        <taxon>Arundineae</taxon>
        <taxon>Arundo</taxon>
    </lineage>
</organism>
<name>A0A0A9DQ31_ARUDO</name>
<evidence type="ECO:0000313" key="1">
    <source>
        <dbReference type="EMBL" id="JAD85887.1"/>
    </source>
</evidence>
<sequence length="53" mass="6216">MAVPSIYSSQVQPNSRIWNHILERTKLLPSLCFWFINDDDLLILSVRLSNWGQ</sequence>
<reference evidence="1" key="2">
    <citation type="journal article" date="2015" name="Data Brief">
        <title>Shoot transcriptome of the giant reed, Arundo donax.</title>
        <authorList>
            <person name="Barrero R.A."/>
            <person name="Guerrero F.D."/>
            <person name="Moolhuijzen P."/>
            <person name="Goolsby J.A."/>
            <person name="Tidwell J."/>
            <person name="Bellgard S.E."/>
            <person name="Bellgard M.I."/>
        </authorList>
    </citation>
    <scope>NUCLEOTIDE SEQUENCE</scope>
    <source>
        <tissue evidence="1">Shoot tissue taken approximately 20 cm above the soil surface</tissue>
    </source>
</reference>
<dbReference type="AlphaFoldDB" id="A0A0A9DQ31"/>
<reference evidence="1" key="1">
    <citation type="submission" date="2014-09" db="EMBL/GenBank/DDBJ databases">
        <authorList>
            <person name="Magalhaes I.L.F."/>
            <person name="Oliveira U."/>
            <person name="Santos F.R."/>
            <person name="Vidigal T.H.D.A."/>
            <person name="Brescovit A.D."/>
            <person name="Santos A.J."/>
        </authorList>
    </citation>
    <scope>NUCLEOTIDE SEQUENCE</scope>
    <source>
        <tissue evidence="1">Shoot tissue taken approximately 20 cm above the soil surface</tissue>
    </source>
</reference>
<dbReference type="EMBL" id="GBRH01212008">
    <property type="protein sequence ID" value="JAD85887.1"/>
    <property type="molecule type" value="Transcribed_RNA"/>
</dbReference>